<gene>
    <name evidence="2" type="ORF">GRI68_13185</name>
</gene>
<proteinExistence type="predicted"/>
<name>A0A6I4U5Z4_9SPHN</name>
<evidence type="ECO:0000256" key="1">
    <source>
        <dbReference type="SAM" id="SignalP"/>
    </source>
</evidence>
<dbReference type="RefSeq" id="WP_160617699.1">
    <property type="nucleotide sequence ID" value="NZ_WTYR01000001.1"/>
</dbReference>
<keyword evidence="1" id="KW-0732">Signal</keyword>
<dbReference type="AlphaFoldDB" id="A0A6I4U5Z4"/>
<dbReference type="OrthoDB" id="5956991at2"/>
<evidence type="ECO:0008006" key="4">
    <source>
        <dbReference type="Google" id="ProtNLM"/>
    </source>
</evidence>
<protein>
    <recommendedName>
        <fullName evidence="4">Organic solvent tolerance-like N-terminal domain-containing protein</fullName>
    </recommendedName>
</protein>
<keyword evidence="3" id="KW-1185">Reference proteome</keyword>
<feature type="chain" id="PRO_5026069174" description="Organic solvent tolerance-like N-terminal domain-containing protein" evidence="1">
    <location>
        <begin position="24"/>
        <end position="140"/>
    </location>
</feature>
<dbReference type="EMBL" id="WTYR01000001">
    <property type="protein sequence ID" value="MXP11136.1"/>
    <property type="molecule type" value="Genomic_DNA"/>
</dbReference>
<reference evidence="2 3" key="1">
    <citation type="submission" date="2019-12" db="EMBL/GenBank/DDBJ databases">
        <title>Genomic-based taxomic classification of the family Erythrobacteraceae.</title>
        <authorList>
            <person name="Xu L."/>
        </authorList>
    </citation>
    <scope>NUCLEOTIDE SEQUENCE [LARGE SCALE GENOMIC DNA]</scope>
    <source>
        <strain evidence="2 3">LMG 29519</strain>
    </source>
</reference>
<sequence length="140" mass="15173">MRPIIASLASVAALGLVAGPALAKDDSQQTRGEQQLERLIGDRVAGDPERCVTTFANARITIVDGEGIVVRNGSTVYLNRTSNPESLDADDILVIRRYGIDSNLCENEQLETYSRSGNFLTGLVSLEEFVPYARADKDEG</sequence>
<comment type="caution">
    <text evidence="2">The sequence shown here is derived from an EMBL/GenBank/DDBJ whole genome shotgun (WGS) entry which is preliminary data.</text>
</comment>
<organism evidence="2 3">
    <name type="scientific">Alteriqipengyuania halimionae</name>
    <dbReference type="NCBI Taxonomy" id="1926630"/>
    <lineage>
        <taxon>Bacteria</taxon>
        <taxon>Pseudomonadati</taxon>
        <taxon>Pseudomonadota</taxon>
        <taxon>Alphaproteobacteria</taxon>
        <taxon>Sphingomonadales</taxon>
        <taxon>Erythrobacteraceae</taxon>
        <taxon>Alteriqipengyuania</taxon>
    </lineage>
</organism>
<evidence type="ECO:0000313" key="3">
    <source>
        <dbReference type="Proteomes" id="UP000429229"/>
    </source>
</evidence>
<accession>A0A6I4U5Z4</accession>
<evidence type="ECO:0000313" key="2">
    <source>
        <dbReference type="EMBL" id="MXP11136.1"/>
    </source>
</evidence>
<dbReference type="Proteomes" id="UP000429229">
    <property type="component" value="Unassembled WGS sequence"/>
</dbReference>
<feature type="signal peptide" evidence="1">
    <location>
        <begin position="1"/>
        <end position="23"/>
    </location>
</feature>